<dbReference type="OrthoDB" id="9771829at2"/>
<keyword evidence="1" id="KW-0732">Signal</keyword>
<comment type="caution">
    <text evidence="3">The sequence shown here is derived from an EMBL/GenBank/DDBJ whole genome shotgun (WGS) entry which is preliminary data.</text>
</comment>
<feature type="chain" id="PRO_5021925568" evidence="1">
    <location>
        <begin position="37"/>
        <end position="390"/>
    </location>
</feature>
<evidence type="ECO:0000256" key="1">
    <source>
        <dbReference type="SAM" id="SignalP"/>
    </source>
</evidence>
<organism evidence="3 4">
    <name type="scientific">Trichloromonas acetexigens</name>
    <dbReference type="NCBI Taxonomy" id="38815"/>
    <lineage>
        <taxon>Bacteria</taxon>
        <taxon>Pseudomonadati</taxon>
        <taxon>Thermodesulfobacteriota</taxon>
        <taxon>Desulfuromonadia</taxon>
        <taxon>Desulfuromonadales</taxon>
        <taxon>Trichloromonadaceae</taxon>
        <taxon>Trichloromonas</taxon>
    </lineage>
</organism>
<proteinExistence type="predicted"/>
<dbReference type="SUPFAM" id="SSF48695">
    <property type="entry name" value="Multiheme cytochromes"/>
    <property type="match status" value="1"/>
</dbReference>
<dbReference type="Pfam" id="PF09699">
    <property type="entry name" value="Paired_CXXCH_1"/>
    <property type="match status" value="1"/>
</dbReference>
<feature type="domain" description="Doubled CXXCH motif" evidence="2">
    <location>
        <begin position="343"/>
        <end position="389"/>
    </location>
</feature>
<feature type="signal peptide" evidence="1">
    <location>
        <begin position="1"/>
        <end position="36"/>
    </location>
</feature>
<evidence type="ECO:0000259" key="2">
    <source>
        <dbReference type="Pfam" id="PF09699"/>
    </source>
</evidence>
<sequence>MNTNKGRKKMNGGKFKLLTLLAATALVLFCAGNVLAAASGACVNCHTMHNSQDGASMMVDGTDGPAPALVRAASCYGCHGDVDIVNGTWDNFLTAPGKTPRINAQTYGDYGVSGDTLAGGSFYWVDDAGMAADAKGHNVVSVAGQDGKLGYQPPGWDPNFSVNGQINGGAETWNNQLTCAGVTGCHGDHTATDDFTAVKGGHHGDDSELDGSTVAKSYRFLKGIIGYEDPEWEFQPTATKHNQYHGEARTADTATNTKTISYLCAECHGDFHSGEGTLGADGTTWGAPWLRHPTDLDMNDLPNTEYALYNGDKSYSVVAPVASEDVSAVKSSVLVGAGDAVVTCISCHRAHGSPFDDLLRWKYNEDGHLMVAANGTSGNVGCFVCHTTKD</sequence>
<dbReference type="InterPro" id="IPR036280">
    <property type="entry name" value="Multihaem_cyt_sf"/>
</dbReference>
<dbReference type="Proteomes" id="UP000317155">
    <property type="component" value="Unassembled WGS sequence"/>
</dbReference>
<dbReference type="InterPro" id="IPR010177">
    <property type="entry name" value="Paired_CXXCH_1"/>
</dbReference>
<dbReference type="EMBL" id="VJVV01000004">
    <property type="protein sequence ID" value="TRO82316.1"/>
    <property type="molecule type" value="Genomic_DNA"/>
</dbReference>
<name>A0A550JGI4_9BACT</name>
<accession>A0A550JGI4</accession>
<evidence type="ECO:0000313" key="4">
    <source>
        <dbReference type="Proteomes" id="UP000317155"/>
    </source>
</evidence>
<dbReference type="AlphaFoldDB" id="A0A550JGI4"/>
<gene>
    <name evidence="3" type="ORF">FL622_06990</name>
</gene>
<evidence type="ECO:0000313" key="3">
    <source>
        <dbReference type="EMBL" id="TRO82316.1"/>
    </source>
</evidence>
<reference evidence="3 4" key="1">
    <citation type="submission" date="2019-07" db="EMBL/GenBank/DDBJ databases">
        <title>Insights of Desulfuromonas acetexigens electromicrobiology.</title>
        <authorList>
            <person name="Katuri K."/>
            <person name="Sapireddy V."/>
            <person name="Shaw D.R."/>
            <person name="Saikaly P."/>
        </authorList>
    </citation>
    <scope>NUCLEOTIDE SEQUENCE [LARGE SCALE GENOMIC DNA]</scope>
    <source>
        <strain evidence="3 4">2873</strain>
    </source>
</reference>
<protein>
    <submittedName>
        <fullName evidence="3">Cytochrome c3 family protein</fullName>
    </submittedName>
</protein>
<keyword evidence="4" id="KW-1185">Reference proteome</keyword>